<feature type="region of interest" description="Disordered" evidence="1">
    <location>
        <begin position="1570"/>
        <end position="1589"/>
    </location>
</feature>
<reference evidence="2 3" key="1">
    <citation type="journal article" date="2011" name="Genome Res.">
        <title>Chromosome and gene copy number variation allow major structural change between species and strains of Leishmania.</title>
        <authorList>
            <person name="Rogers M.B."/>
            <person name="Hilley J.D."/>
            <person name="Dickens N.J."/>
            <person name="Wilkes J."/>
            <person name="Bates P.A."/>
            <person name="Depledge D.P."/>
            <person name="Harris D."/>
            <person name="Her Y."/>
            <person name="Herzyk P."/>
            <person name="Imamura H."/>
            <person name="Otto T.D."/>
            <person name="Sanders M."/>
            <person name="Seeger K."/>
            <person name="Dujardin J.C."/>
            <person name="Berriman M."/>
            <person name="Smith D.F."/>
            <person name="Hertz-Fowler C."/>
            <person name="Mottram J.C."/>
        </authorList>
    </citation>
    <scope>NUCLEOTIDE SEQUENCE [LARGE SCALE GENOMIC DNA]</scope>
    <source>
        <strain evidence="2 3">MHOM/GT/2001/U1103</strain>
    </source>
</reference>
<feature type="compositionally biased region" description="Low complexity" evidence="1">
    <location>
        <begin position="618"/>
        <end position="633"/>
    </location>
</feature>
<proteinExistence type="predicted"/>
<dbReference type="GeneID" id="13451893"/>
<accession>E9B1S9</accession>
<feature type="compositionally biased region" description="Basic and acidic residues" evidence="1">
    <location>
        <begin position="605"/>
        <end position="617"/>
    </location>
</feature>
<feature type="compositionally biased region" description="Low complexity" evidence="1">
    <location>
        <begin position="1455"/>
        <end position="1469"/>
    </location>
</feature>
<dbReference type="OMA" id="SHLQRWR"/>
<feature type="region of interest" description="Disordered" evidence="1">
    <location>
        <begin position="828"/>
        <end position="886"/>
    </location>
</feature>
<feature type="compositionally biased region" description="Low complexity" evidence="1">
    <location>
        <begin position="69"/>
        <end position="86"/>
    </location>
</feature>
<feature type="region of interest" description="Disordered" evidence="1">
    <location>
        <begin position="62"/>
        <end position="155"/>
    </location>
</feature>
<dbReference type="PhylomeDB" id="E9B1S9"/>
<feature type="compositionally biased region" description="Basic and acidic residues" evidence="1">
    <location>
        <begin position="1067"/>
        <end position="1078"/>
    </location>
</feature>
<feature type="region of interest" description="Disordered" evidence="1">
    <location>
        <begin position="1307"/>
        <end position="1372"/>
    </location>
</feature>
<feature type="compositionally biased region" description="Polar residues" evidence="1">
    <location>
        <begin position="1046"/>
        <end position="1061"/>
    </location>
</feature>
<dbReference type="EMBL" id="FR799583">
    <property type="protein sequence ID" value="CBZ29186.1"/>
    <property type="molecule type" value="Genomic_DNA"/>
</dbReference>
<gene>
    <name evidence="2" type="ORF">LMXM_30_1310</name>
</gene>
<feature type="region of interest" description="Disordered" evidence="1">
    <location>
        <begin position="546"/>
        <end position="807"/>
    </location>
</feature>
<sequence length="1659" mass="175107">MYTSSAATMGDGRAGATRHGIGTGIPEQRADIGSGGRTGITAGARPPRSLSSFSSLLVSLARPTGSNTSASDVGDSDGASAGAAVHGAEHTTVESRRRRYSAQSISSLPHPLLSRPRHNLNPLRTSAHGGFTTVSTRGSRRHHMAHNGSPPQRRASVLAAAATRRKVDAATAEKDVPALSLACDDSSASFIDGWHTSMNAATFATIGAASAAASSTDSTATPTSLANGRANPLLSRVSAPLAKASAARKFYKEDARSGSGNTVPRRKTARDPGGGSSLPPSLAVKGRHHQYRNGQVDKEEHSSGSSAGARDKSQKARVASDVCADQPTLSRHPYQLGVENFSELAAEPAAPRRRESTYAAPFRPFSWSAFTGDRADASSPAAPASAVEVSHSPVTSSSRPSVTSHANCTGHLKPSLSTTPASPKAMGVPVPSVHFIYTRTSSRSRDLGREKSKYRSLSATRNVPGNGVCAVVAASTEPAATAVRVVDLADGRAAATTSIASAPVSLLTQLLHRGSTLPQRHTKGTLGQPSAHPTFTRSLTYTCARAQESRPAAQSPSEGRGRPADEKRNDASRKDAEPMSGGGSRRTSTRDFEEASHSHLQRWRQRQEENRSKEKDATSMSASTSSTVESATTLRDVPVKDKVGAAPREQGARPLPSEPATDASWQRQAKNEKPSAQAVSITDTDLAVAPQPSTEESERRRKRSVTVEARNAASAPTVSGSFLLSEVRHGGAVPESPEAALASVASKRNSKVSTTPQPELPSTVQNRSVIDGSAAAAARNHKVQAESTASVSTHPAPSKSSSCCLAEDPAHRVTAKDGILVGREAQPSLASAQHTTHPRFVSEKAKGATPANRRPLDRTSAHQSAPCQTTQRSTTTAKEDTAPFLSASATETQGLFRAVLERREQRLQLQEYLRNAGRAFPQQSTSIETPVGMPGGVEVSPVFSSLEWSSTRHTTVTSSPCTSSWTLTQGTTVSAALKAESTRSAARAARTVTPEGVEVLHMSSVESSPADPEAGKNASRRGGGVGAETHAEPALSSQRMRGDLRSSFSTTEASAEQTSPGLKSLQRSKDEELAERRPASATPGAYTPLLQWARQNRTQLLLPSGGAPTPLPAIHVAAGHAAMPVTTEMEQNPHLVQRRALVNKYPRPSRTASDTEVNNNEVQLPEAGASRHVPKELLLRKLADTCGSHRRSSTHSFVRVPSLGKDMAPERHPTPAPAYSSGQGAGEGLSTPVAEGELLPHARTSAVADDAKGASTCTVTSLGDIQLDELDKLEQSINALLQSYGPRKAAEEGSAPVKLTAAAALMRETSPPAKTSASTNARHKEDMAAVKEHNRNDRKDDELVPRDTQGGGHARPHHSCTLETEDDDSQLEESRLWCGDEDEHEAKPPPSFVPLLDLTLLLVPTGDSEDLKPYRIPLPSAVPEPDEARRRFLCSIGAYAAAFGKEGKTATAGDSLSAGAADGPSASASMKGAEDAAPPPGNSALLNDSCAAPSRRASKIGTSLTDVSPFVNERVRRMRASRQSFSSTETSTVDMRSRRASRNASGAAKEGADKAVGGQADAKNASLMEKAADATPTEENEELRSSGGAEHVRSCVAPMVLFTDDSDALDGGRGAERDRRVNRQRGRVQRILLDCQEQRERKDTALEELNAFKTLTKRF</sequence>
<protein>
    <submittedName>
        <fullName evidence="2">Uncharacterized protein</fullName>
    </submittedName>
</protein>
<dbReference type="OrthoDB" id="267033at2759"/>
<dbReference type="RefSeq" id="XP_003877649.1">
    <property type="nucleotide sequence ID" value="XM_003877600.1"/>
</dbReference>
<dbReference type="VEuPathDB" id="TriTrypDB:LmxM.30.1310"/>
<evidence type="ECO:0000313" key="2">
    <source>
        <dbReference type="EMBL" id="CBZ29186.1"/>
    </source>
</evidence>
<feature type="region of interest" description="Disordered" evidence="1">
    <location>
        <begin position="1205"/>
        <end position="1229"/>
    </location>
</feature>
<feature type="region of interest" description="Disordered" evidence="1">
    <location>
        <begin position="1"/>
        <end position="48"/>
    </location>
</feature>
<keyword evidence="3" id="KW-1185">Reference proteome</keyword>
<feature type="compositionally biased region" description="Polar residues" evidence="1">
    <location>
        <begin position="1521"/>
        <end position="1534"/>
    </location>
</feature>
<feature type="compositionally biased region" description="Polar residues" evidence="1">
    <location>
        <begin position="861"/>
        <end position="876"/>
    </location>
</feature>
<feature type="region of interest" description="Disordered" evidence="1">
    <location>
        <begin position="374"/>
        <end position="424"/>
    </location>
</feature>
<organism evidence="2 3">
    <name type="scientific">Leishmania mexicana (strain MHOM/GT/2001/U1103)</name>
    <dbReference type="NCBI Taxonomy" id="929439"/>
    <lineage>
        <taxon>Eukaryota</taxon>
        <taxon>Discoba</taxon>
        <taxon>Euglenozoa</taxon>
        <taxon>Kinetoplastea</taxon>
        <taxon>Metakinetoplastina</taxon>
        <taxon>Trypanosomatida</taxon>
        <taxon>Trypanosomatidae</taxon>
        <taxon>Leishmaniinae</taxon>
        <taxon>Leishmania</taxon>
    </lineage>
</organism>
<feature type="compositionally biased region" description="Basic and acidic residues" evidence="1">
    <location>
        <begin position="559"/>
        <end position="577"/>
    </location>
</feature>
<feature type="compositionally biased region" description="Basic and acidic residues" evidence="1">
    <location>
        <begin position="1322"/>
        <end position="1345"/>
    </location>
</feature>
<feature type="region of interest" description="Disordered" evidence="1">
    <location>
        <begin position="250"/>
        <end position="326"/>
    </location>
</feature>
<evidence type="ECO:0000313" key="3">
    <source>
        <dbReference type="Proteomes" id="UP000007259"/>
    </source>
</evidence>
<dbReference type="KEGG" id="lmi:LMXM_30_1310"/>
<feature type="region of interest" description="Disordered" evidence="1">
    <location>
        <begin position="1455"/>
        <end position="1490"/>
    </location>
</feature>
<feature type="compositionally biased region" description="Basic and acidic residues" evidence="1">
    <location>
        <begin position="588"/>
        <end position="597"/>
    </location>
</feature>
<feature type="compositionally biased region" description="Polar residues" evidence="1">
    <location>
        <begin position="751"/>
        <end position="768"/>
    </location>
</feature>
<dbReference type="Proteomes" id="UP000007259">
    <property type="component" value="Chromosome 30"/>
</dbReference>
<feature type="compositionally biased region" description="Low complexity" evidence="1">
    <location>
        <begin position="377"/>
        <end position="405"/>
    </location>
</feature>
<name>E9B1S9_LEIMU</name>
<feature type="compositionally biased region" description="Polar residues" evidence="1">
    <location>
        <begin position="785"/>
        <end position="803"/>
    </location>
</feature>
<feature type="region of interest" description="Disordered" evidence="1">
    <location>
        <begin position="1003"/>
        <end position="1088"/>
    </location>
</feature>
<feature type="region of interest" description="Disordered" evidence="1">
    <location>
        <begin position="1517"/>
        <end position="1561"/>
    </location>
</feature>
<evidence type="ECO:0000256" key="1">
    <source>
        <dbReference type="SAM" id="MobiDB-lite"/>
    </source>
</evidence>